<dbReference type="AlphaFoldDB" id="A0A8S9HYC1"/>
<organism evidence="2">
    <name type="scientific">Brassica cretica</name>
    <name type="common">Mustard</name>
    <dbReference type="NCBI Taxonomy" id="69181"/>
    <lineage>
        <taxon>Eukaryota</taxon>
        <taxon>Viridiplantae</taxon>
        <taxon>Streptophyta</taxon>
        <taxon>Embryophyta</taxon>
        <taxon>Tracheophyta</taxon>
        <taxon>Spermatophyta</taxon>
        <taxon>Magnoliopsida</taxon>
        <taxon>eudicotyledons</taxon>
        <taxon>Gunneridae</taxon>
        <taxon>Pentapetalae</taxon>
        <taxon>rosids</taxon>
        <taxon>malvids</taxon>
        <taxon>Brassicales</taxon>
        <taxon>Brassicaceae</taxon>
        <taxon>Brassiceae</taxon>
        <taxon>Brassica</taxon>
    </lineage>
</organism>
<proteinExistence type="predicted"/>
<feature type="region of interest" description="Disordered" evidence="1">
    <location>
        <begin position="34"/>
        <end position="72"/>
    </location>
</feature>
<feature type="compositionally biased region" description="Basic and acidic residues" evidence="1">
    <location>
        <begin position="47"/>
        <end position="72"/>
    </location>
</feature>
<accession>A0A8S9HYC1</accession>
<evidence type="ECO:0000256" key="1">
    <source>
        <dbReference type="SAM" id="MobiDB-lite"/>
    </source>
</evidence>
<dbReference type="EMBL" id="QGKY02001250">
    <property type="protein sequence ID" value="KAF2563023.1"/>
    <property type="molecule type" value="Genomic_DNA"/>
</dbReference>
<gene>
    <name evidence="3" type="ORF">F2Q68_00009916</name>
    <name evidence="2" type="ORF">F2Q70_00016956</name>
</gene>
<protein>
    <submittedName>
        <fullName evidence="2">Uncharacterized protein</fullName>
    </submittedName>
</protein>
<name>A0A8S9HYC1_BRACR</name>
<dbReference type="EMBL" id="QGKW02000717">
    <property type="protein sequence ID" value="KAF2597414.1"/>
    <property type="molecule type" value="Genomic_DNA"/>
</dbReference>
<sequence length="72" mass="8540">MSHEQMNFMRVSHMRNFSTFKDVMKQNNTEQKLLGKKHVSAILSREPTVRRPEASTSIDRRNNKLTDIHRQT</sequence>
<reference evidence="2" key="1">
    <citation type="submission" date="2019-12" db="EMBL/GenBank/DDBJ databases">
        <title>Genome sequencing and annotation of Brassica cretica.</title>
        <authorList>
            <person name="Studholme D.J."/>
            <person name="Sarris P.F."/>
        </authorList>
    </citation>
    <scope>NUCLEOTIDE SEQUENCE</scope>
    <source>
        <strain evidence="3">PFS-001/15</strain>
        <strain evidence="2">PFS-102/07</strain>
        <tissue evidence="2">Leaf</tissue>
    </source>
</reference>
<comment type="caution">
    <text evidence="2">The sequence shown here is derived from an EMBL/GenBank/DDBJ whole genome shotgun (WGS) entry which is preliminary data.</text>
</comment>
<evidence type="ECO:0000313" key="2">
    <source>
        <dbReference type="EMBL" id="KAF2563023.1"/>
    </source>
</evidence>
<evidence type="ECO:0000313" key="3">
    <source>
        <dbReference type="EMBL" id="KAF2597414.1"/>
    </source>
</evidence>
<dbReference type="Proteomes" id="UP000712281">
    <property type="component" value="Unassembled WGS sequence"/>
</dbReference>